<evidence type="ECO:0000256" key="7">
    <source>
        <dbReference type="ARBA" id="ARBA00038477"/>
    </source>
</evidence>
<dbReference type="Pfam" id="PF00230">
    <property type="entry name" value="MIP"/>
    <property type="match status" value="1"/>
</dbReference>
<dbReference type="GO" id="GO:0015267">
    <property type="term" value="F:channel activity"/>
    <property type="evidence" value="ECO:0007669"/>
    <property type="project" value="InterPro"/>
</dbReference>
<feature type="transmembrane region" description="Helical" evidence="8">
    <location>
        <begin position="157"/>
        <end position="179"/>
    </location>
</feature>
<evidence type="ECO:0000313" key="10">
    <source>
        <dbReference type="Proteomes" id="UP000000763"/>
    </source>
</evidence>
<keyword evidence="2" id="KW-0926">Vacuole</keyword>
<organism evidence="9 10">
    <name type="scientific">Oryza sativa subsp. japonica</name>
    <name type="common">Rice</name>
    <dbReference type="NCBI Taxonomy" id="39947"/>
    <lineage>
        <taxon>Eukaryota</taxon>
        <taxon>Viridiplantae</taxon>
        <taxon>Streptophyta</taxon>
        <taxon>Embryophyta</taxon>
        <taxon>Tracheophyta</taxon>
        <taxon>Spermatophyta</taxon>
        <taxon>Magnoliopsida</taxon>
        <taxon>Liliopsida</taxon>
        <taxon>Poales</taxon>
        <taxon>Poaceae</taxon>
        <taxon>BOP clade</taxon>
        <taxon>Oryzoideae</taxon>
        <taxon>Oryzeae</taxon>
        <taxon>Oryzinae</taxon>
        <taxon>Oryza</taxon>
        <taxon>Oryza sativa</taxon>
    </lineage>
</organism>
<comment type="subcellular location">
    <subcellularLocation>
        <location evidence="1">Vacuole membrane</location>
        <topology evidence="1">Multi-pass membrane protein</topology>
    </subcellularLocation>
</comment>
<dbReference type="PANTHER" id="PTHR45665:SF23">
    <property type="entry name" value="AQUAPORIN TIP3-2-RELATED"/>
    <property type="match status" value="1"/>
</dbReference>
<evidence type="ECO:0000256" key="8">
    <source>
        <dbReference type="SAM" id="Phobius"/>
    </source>
</evidence>
<dbReference type="AlphaFoldDB" id="Q8LHA2"/>
<keyword evidence="3 8" id="KW-0812">Transmembrane</keyword>
<dbReference type="GO" id="GO:0005774">
    <property type="term" value="C:vacuolar membrane"/>
    <property type="evidence" value="ECO:0007669"/>
    <property type="project" value="UniProtKB-SubCell"/>
</dbReference>
<comment type="similarity">
    <text evidence="7">Belongs to the MIP/aquaporin (TC 1.A.8) family. TIP (TC 1.A.8.10) subfamily.</text>
</comment>
<dbReference type="EMBL" id="AP004380">
    <property type="protein sequence ID" value="BAC10188.1"/>
    <property type="molecule type" value="Genomic_DNA"/>
</dbReference>
<reference evidence="10" key="2">
    <citation type="journal article" date="2008" name="Nucleic Acids Res.">
        <title>The rice annotation project database (RAP-DB): 2008 update.</title>
        <authorList>
            <consortium name="The rice annotation project (RAP)"/>
        </authorList>
    </citation>
    <scope>GENOME REANNOTATION</scope>
    <source>
        <strain evidence="10">cv. Nipponbare</strain>
    </source>
</reference>
<sequence length="191" mass="20996">MGPTCQFHTEINKKWWGPHVSLPLPSLFFILTPILPFPSPLSLLSGRRTARVGGEAGERGALSNVDYDHLLAPVKASPRPLSREGEEEEGDIAMVAAQSFVSTQDSASDTVVDYSGNEDKFHEVPEPRRRRPFDGTGMNLARVFGTALVGWHWRHHWVYWLGPFIGAGLAGLLYEYLVIPSADATPHGGAH</sequence>
<dbReference type="PANTHER" id="PTHR45665">
    <property type="entry name" value="AQUAPORIN-8"/>
    <property type="match status" value="1"/>
</dbReference>
<proteinExistence type="inferred from homology"/>
<evidence type="ECO:0000256" key="3">
    <source>
        <dbReference type="ARBA" id="ARBA00022692"/>
    </source>
</evidence>
<dbReference type="InterPro" id="IPR023271">
    <property type="entry name" value="Aquaporin-like"/>
</dbReference>
<evidence type="ECO:0000256" key="5">
    <source>
        <dbReference type="ARBA" id="ARBA00022989"/>
    </source>
</evidence>
<dbReference type="SUPFAM" id="SSF81338">
    <property type="entry name" value="Aquaporin-like"/>
    <property type="match status" value="1"/>
</dbReference>
<gene>
    <name evidence="9" type="primary">P0594D10.127</name>
</gene>
<evidence type="ECO:0000256" key="4">
    <source>
        <dbReference type="ARBA" id="ARBA00022737"/>
    </source>
</evidence>
<dbReference type="InterPro" id="IPR000425">
    <property type="entry name" value="MIP"/>
</dbReference>
<reference evidence="10" key="1">
    <citation type="journal article" date="2005" name="Nature">
        <title>The map-based sequence of the rice genome.</title>
        <authorList>
            <consortium name="International rice genome sequencing project (IRGSP)"/>
            <person name="Matsumoto T."/>
            <person name="Wu J."/>
            <person name="Kanamori H."/>
            <person name="Katayose Y."/>
            <person name="Fujisawa M."/>
            <person name="Namiki N."/>
            <person name="Mizuno H."/>
            <person name="Yamamoto K."/>
            <person name="Antonio B.A."/>
            <person name="Baba T."/>
            <person name="Sakata K."/>
            <person name="Nagamura Y."/>
            <person name="Aoki H."/>
            <person name="Arikawa K."/>
            <person name="Arita K."/>
            <person name="Bito T."/>
            <person name="Chiden Y."/>
            <person name="Fujitsuka N."/>
            <person name="Fukunaka R."/>
            <person name="Hamada M."/>
            <person name="Harada C."/>
            <person name="Hayashi A."/>
            <person name="Hijishita S."/>
            <person name="Honda M."/>
            <person name="Hosokawa S."/>
            <person name="Ichikawa Y."/>
            <person name="Idonuma A."/>
            <person name="Iijima M."/>
            <person name="Ikeda M."/>
            <person name="Ikeno M."/>
            <person name="Ito K."/>
            <person name="Ito S."/>
            <person name="Ito T."/>
            <person name="Ito Y."/>
            <person name="Ito Y."/>
            <person name="Iwabuchi A."/>
            <person name="Kamiya K."/>
            <person name="Karasawa W."/>
            <person name="Kurita K."/>
            <person name="Katagiri S."/>
            <person name="Kikuta A."/>
            <person name="Kobayashi H."/>
            <person name="Kobayashi N."/>
            <person name="Machita K."/>
            <person name="Maehara T."/>
            <person name="Masukawa M."/>
            <person name="Mizubayashi T."/>
            <person name="Mukai Y."/>
            <person name="Nagasaki H."/>
            <person name="Nagata Y."/>
            <person name="Naito S."/>
            <person name="Nakashima M."/>
            <person name="Nakama Y."/>
            <person name="Nakamichi Y."/>
            <person name="Nakamura M."/>
            <person name="Meguro A."/>
            <person name="Negishi M."/>
            <person name="Ohta I."/>
            <person name="Ohta T."/>
            <person name="Okamoto M."/>
            <person name="Ono N."/>
            <person name="Saji S."/>
            <person name="Sakaguchi M."/>
            <person name="Sakai K."/>
            <person name="Shibata M."/>
            <person name="Shimokawa T."/>
            <person name="Song J."/>
            <person name="Takazaki Y."/>
            <person name="Terasawa K."/>
            <person name="Tsugane M."/>
            <person name="Tsuji K."/>
            <person name="Ueda S."/>
            <person name="Waki K."/>
            <person name="Yamagata H."/>
            <person name="Yamamoto M."/>
            <person name="Yamamoto S."/>
            <person name="Yamane H."/>
            <person name="Yoshiki S."/>
            <person name="Yoshihara R."/>
            <person name="Yukawa K."/>
            <person name="Zhong H."/>
            <person name="Yano M."/>
            <person name="Yuan Q."/>
            <person name="Ouyang S."/>
            <person name="Liu J."/>
            <person name="Jones K.M."/>
            <person name="Gansberger K."/>
            <person name="Moffat K."/>
            <person name="Hill J."/>
            <person name="Bera J."/>
            <person name="Fadrosh D."/>
            <person name="Jin S."/>
            <person name="Johri S."/>
            <person name="Kim M."/>
            <person name="Overton L."/>
            <person name="Reardon M."/>
            <person name="Tsitrin T."/>
            <person name="Vuong H."/>
            <person name="Weaver B."/>
            <person name="Ciecko A."/>
            <person name="Tallon L."/>
            <person name="Jackson J."/>
            <person name="Pai G."/>
            <person name="Aken S.V."/>
            <person name="Utterback T."/>
            <person name="Reidmuller S."/>
            <person name="Feldblyum T."/>
            <person name="Hsiao J."/>
            <person name="Zismann V."/>
            <person name="Iobst S."/>
            <person name="de Vazeille A.R."/>
            <person name="Buell C.R."/>
            <person name="Ying K."/>
            <person name="Li Y."/>
            <person name="Lu T."/>
            <person name="Huang Y."/>
            <person name="Zhao Q."/>
            <person name="Feng Q."/>
            <person name="Zhang L."/>
            <person name="Zhu J."/>
            <person name="Weng Q."/>
            <person name="Mu J."/>
            <person name="Lu Y."/>
            <person name="Fan D."/>
            <person name="Liu Y."/>
            <person name="Guan J."/>
            <person name="Zhang Y."/>
            <person name="Yu S."/>
            <person name="Liu X."/>
            <person name="Zhang Y."/>
            <person name="Hong G."/>
            <person name="Han B."/>
            <person name="Choisne N."/>
            <person name="Demange N."/>
            <person name="Orjeda G."/>
            <person name="Samain S."/>
            <person name="Cattolico L."/>
            <person name="Pelletier E."/>
            <person name="Couloux A."/>
            <person name="Segurens B."/>
            <person name="Wincker P."/>
            <person name="D'Hont A."/>
            <person name="Scarpelli C."/>
            <person name="Weissenbach J."/>
            <person name="Salanoubat M."/>
            <person name="Quetier F."/>
            <person name="Yu Y."/>
            <person name="Kim H.R."/>
            <person name="Rambo T."/>
            <person name="Currie J."/>
            <person name="Collura K."/>
            <person name="Luo M."/>
            <person name="Yang T."/>
            <person name="Ammiraju J.S.S."/>
            <person name="Engler F."/>
            <person name="Soderlund C."/>
            <person name="Wing R.A."/>
            <person name="Palmer L.E."/>
            <person name="de la Bastide M."/>
            <person name="Spiegel L."/>
            <person name="Nascimento L."/>
            <person name="Zutavern T."/>
            <person name="O'Shaughnessy A."/>
            <person name="Dike S."/>
            <person name="Dedhia N."/>
            <person name="Preston R."/>
            <person name="Balija V."/>
            <person name="McCombie W.R."/>
            <person name="Chow T."/>
            <person name="Chen H."/>
            <person name="Chung M."/>
            <person name="Chen C."/>
            <person name="Shaw J."/>
            <person name="Wu H."/>
            <person name="Hsiao K."/>
            <person name="Chao Y."/>
            <person name="Chu M."/>
            <person name="Cheng C."/>
            <person name="Hour A."/>
            <person name="Lee P."/>
            <person name="Lin S."/>
            <person name="Lin Y."/>
            <person name="Liou J."/>
            <person name="Liu S."/>
            <person name="Hsing Y."/>
            <person name="Raghuvanshi S."/>
            <person name="Mohanty A."/>
            <person name="Bharti A.K."/>
            <person name="Gaur A."/>
            <person name="Gupta V."/>
            <person name="Kumar D."/>
            <person name="Ravi V."/>
            <person name="Vij S."/>
            <person name="Kapur A."/>
            <person name="Khurana P."/>
            <person name="Khurana P."/>
            <person name="Khurana J.P."/>
            <person name="Tyagi A.K."/>
            <person name="Gaikwad K."/>
            <person name="Singh A."/>
            <person name="Dalal V."/>
            <person name="Srivastava S."/>
            <person name="Dixit A."/>
            <person name="Pal A.K."/>
            <person name="Ghazi I.A."/>
            <person name="Yadav M."/>
            <person name="Pandit A."/>
            <person name="Bhargava A."/>
            <person name="Sureshbabu K."/>
            <person name="Batra K."/>
            <person name="Sharma T.R."/>
            <person name="Mohapatra T."/>
            <person name="Singh N.K."/>
            <person name="Messing J."/>
            <person name="Nelson A.B."/>
            <person name="Fuks G."/>
            <person name="Kavchok S."/>
            <person name="Keizer G."/>
            <person name="Linton E."/>
            <person name="Llaca V."/>
            <person name="Song R."/>
            <person name="Tanyolac B."/>
            <person name="Young S."/>
            <person name="Ho-Il K."/>
            <person name="Hahn J.H."/>
            <person name="Sangsakoo G."/>
            <person name="Vanavichit A."/>
            <person name="de Mattos Luiz.A.T."/>
            <person name="Zimmer P.D."/>
            <person name="Malone G."/>
            <person name="Dellagostin O."/>
            <person name="de Oliveira A.C."/>
            <person name="Bevan M."/>
            <person name="Bancroft I."/>
            <person name="Minx P."/>
            <person name="Cordum H."/>
            <person name="Wilson R."/>
            <person name="Cheng Z."/>
            <person name="Jin W."/>
            <person name="Jiang J."/>
            <person name="Leong S.A."/>
            <person name="Iwama H."/>
            <person name="Gojobori T."/>
            <person name="Itoh T."/>
            <person name="Niimura Y."/>
            <person name="Fujii Y."/>
            <person name="Habara T."/>
            <person name="Sakai H."/>
            <person name="Sato Y."/>
            <person name="Wilson G."/>
            <person name="Kumar K."/>
            <person name="McCouch S."/>
            <person name="Juretic N."/>
            <person name="Hoen D."/>
            <person name="Wright S."/>
            <person name="Bruskiewich R."/>
            <person name="Bureau T."/>
            <person name="Miyao A."/>
            <person name="Hirochika H."/>
            <person name="Nishikawa T."/>
            <person name="Kadowaki K."/>
            <person name="Sugiura M."/>
            <person name="Burr B."/>
            <person name="Sasaki T."/>
        </authorList>
    </citation>
    <scope>NUCLEOTIDE SEQUENCE [LARGE SCALE GENOMIC DNA]</scope>
    <source>
        <strain evidence="10">cv. Nipponbare</strain>
    </source>
</reference>
<evidence type="ECO:0000256" key="1">
    <source>
        <dbReference type="ARBA" id="ARBA00004128"/>
    </source>
</evidence>
<keyword evidence="4" id="KW-0677">Repeat</keyword>
<dbReference type="Gene3D" id="1.20.1080.10">
    <property type="entry name" value="Glycerol uptake facilitator protein"/>
    <property type="match status" value="1"/>
</dbReference>
<evidence type="ECO:0000256" key="6">
    <source>
        <dbReference type="ARBA" id="ARBA00023136"/>
    </source>
</evidence>
<evidence type="ECO:0000256" key="2">
    <source>
        <dbReference type="ARBA" id="ARBA00022554"/>
    </source>
</evidence>
<dbReference type="InterPro" id="IPR034294">
    <property type="entry name" value="Aquaporin_transptr"/>
</dbReference>
<evidence type="ECO:0000313" key="9">
    <source>
        <dbReference type="EMBL" id="BAC10188.1"/>
    </source>
</evidence>
<feature type="transmembrane region" description="Helical" evidence="8">
    <location>
        <begin position="20"/>
        <end position="38"/>
    </location>
</feature>
<keyword evidence="5 8" id="KW-1133">Transmembrane helix</keyword>
<protein>
    <submittedName>
        <fullName evidence="9">Beta-tonoplast intrinsic protein-like</fullName>
    </submittedName>
</protein>
<keyword evidence="6 8" id="KW-0472">Membrane</keyword>
<name>Q8LHA2_ORYSJ</name>
<accession>Q8LHA2</accession>
<dbReference type="Proteomes" id="UP000000763">
    <property type="component" value="Chromosome 7"/>
</dbReference>